<evidence type="ECO:0000256" key="1">
    <source>
        <dbReference type="SAM" id="MobiDB-lite"/>
    </source>
</evidence>
<dbReference type="RefSeq" id="WP_071319253.1">
    <property type="nucleotide sequence ID" value="NZ_CP063356.2"/>
</dbReference>
<feature type="region of interest" description="Disordered" evidence="1">
    <location>
        <begin position="1"/>
        <end position="24"/>
    </location>
</feature>
<dbReference type="OrthoDB" id="2971589at2"/>
<accession>A0A1S2KXH9</accession>
<evidence type="ECO:0000313" key="4">
    <source>
        <dbReference type="Proteomes" id="UP000180175"/>
    </source>
</evidence>
<reference evidence="2 4" key="1">
    <citation type="submission" date="2016-10" db="EMBL/GenBank/DDBJ databases">
        <title>Draft genome sequences of four alkaliphilic bacteria belonging to the Anaerobacillus genus.</title>
        <authorList>
            <person name="Bassil N.M."/>
            <person name="Lloyd J.R."/>
        </authorList>
    </citation>
    <scope>NUCLEOTIDE SEQUENCE [LARGE SCALE GENOMIC DNA]</scope>
    <source>
        <strain evidence="2 4">NB2006</strain>
    </source>
</reference>
<keyword evidence="4" id="KW-1185">Reference proteome</keyword>
<organism evidence="2 4">
    <name type="scientific">Anaerobacillus isosaccharinicus</name>
    <dbReference type="NCBI Taxonomy" id="1532552"/>
    <lineage>
        <taxon>Bacteria</taxon>
        <taxon>Bacillati</taxon>
        <taxon>Bacillota</taxon>
        <taxon>Bacilli</taxon>
        <taxon>Bacillales</taxon>
        <taxon>Bacillaceae</taxon>
        <taxon>Anaerobacillus</taxon>
    </lineage>
</organism>
<sequence length="75" mass="8449">MAGQKGFQPRSTHPDGKKESIINDSIGNEIGISADANPRKVDQKFNDLENRVHNTSKEDMEELIEEVNIEKDALR</sequence>
<evidence type="ECO:0000313" key="2">
    <source>
        <dbReference type="EMBL" id="OIJ04836.1"/>
    </source>
</evidence>
<reference evidence="3 4" key="3">
    <citation type="journal article" date="2019" name="Int. J. Syst. Evol. Microbiol.">
        <title>Anaerobacillus isosaccharinicus sp. nov., an alkaliphilic bacterium which degrades isosaccharinic acid.</title>
        <authorList>
            <person name="Bassil N.M."/>
            <person name="Lloyd J.R."/>
        </authorList>
    </citation>
    <scope>NUCLEOTIDE SEQUENCE [LARGE SCALE GENOMIC DNA]</scope>
    <source>
        <strain evidence="3 4">NB2006</strain>
    </source>
</reference>
<dbReference type="EMBL" id="LQXD01000197">
    <property type="protein sequence ID" value="OIJ04836.1"/>
    <property type="molecule type" value="Genomic_DNA"/>
</dbReference>
<dbReference type="EMBL" id="CP063356">
    <property type="protein sequence ID" value="QOY34897.1"/>
    <property type="molecule type" value="Genomic_DNA"/>
</dbReference>
<proteinExistence type="predicted"/>
<dbReference type="AlphaFoldDB" id="A0A1S2KXH9"/>
<protein>
    <submittedName>
        <fullName evidence="2">Uncharacterized protein</fullName>
    </submittedName>
</protein>
<dbReference type="KEGG" id="aia:AWH56_019575"/>
<feature type="compositionally biased region" description="Basic and acidic residues" evidence="1">
    <location>
        <begin position="12"/>
        <end position="21"/>
    </location>
</feature>
<name>A0A1S2KXH9_9BACI</name>
<gene>
    <name evidence="3" type="ORF">AWH56_019575</name>
    <name evidence="2" type="ORF">AWH56_23000</name>
</gene>
<reference evidence="3" key="4">
    <citation type="submission" date="2020-10" db="EMBL/GenBank/DDBJ databases">
        <authorList>
            <person name="Bassil N.M."/>
            <person name="Lloyd J.R."/>
        </authorList>
    </citation>
    <scope>NUCLEOTIDE SEQUENCE</scope>
    <source>
        <strain evidence="3">NB2006</strain>
    </source>
</reference>
<evidence type="ECO:0000313" key="3">
    <source>
        <dbReference type="EMBL" id="QOY34897.1"/>
    </source>
</evidence>
<dbReference type="Proteomes" id="UP000180175">
    <property type="component" value="Chromosome"/>
</dbReference>
<reference evidence="3 4" key="2">
    <citation type="journal article" date="2017" name="Genome Announc.">
        <title>Draft Genome Sequences of Four Alkaliphilic Bacteria Belonging to the Anaerobacillus Genus.</title>
        <authorList>
            <person name="Bassil N.M."/>
            <person name="Lloyd J.R."/>
        </authorList>
    </citation>
    <scope>NUCLEOTIDE SEQUENCE [LARGE SCALE GENOMIC DNA]</scope>
    <source>
        <strain evidence="3 4">NB2006</strain>
    </source>
</reference>